<evidence type="ECO:0000256" key="1">
    <source>
        <dbReference type="ARBA" id="ARBA00005329"/>
    </source>
</evidence>
<dbReference type="SMART" id="SM01060">
    <property type="entry name" value="Catalase"/>
    <property type="match status" value="1"/>
</dbReference>
<evidence type="ECO:0000256" key="2">
    <source>
        <dbReference type="ARBA" id="ARBA00022559"/>
    </source>
</evidence>
<gene>
    <name evidence="9" type="ORF">ACFYNQ_09000</name>
</gene>
<dbReference type="PROSITE" id="PS51402">
    <property type="entry name" value="CATALASE_3"/>
    <property type="match status" value="1"/>
</dbReference>
<comment type="cofactor">
    <cofactor evidence="7">
        <name>heme</name>
        <dbReference type="ChEBI" id="CHEBI:30413"/>
    </cofactor>
</comment>
<keyword evidence="5 7" id="KW-0560">Oxidoreductase</keyword>
<accession>A0ABW6LYK2</accession>
<dbReference type="GO" id="GO:0004601">
    <property type="term" value="F:peroxidase activity"/>
    <property type="evidence" value="ECO:0007669"/>
    <property type="project" value="UniProtKB-KW"/>
</dbReference>
<dbReference type="Gene3D" id="2.40.180.10">
    <property type="entry name" value="Catalase core domain"/>
    <property type="match status" value="1"/>
</dbReference>
<comment type="function">
    <text evidence="7">Has an organic peroxide-dependent peroxidase activity.</text>
</comment>
<evidence type="ECO:0000256" key="6">
    <source>
        <dbReference type="ARBA" id="ARBA00023004"/>
    </source>
</evidence>
<dbReference type="InterPro" id="IPR020835">
    <property type="entry name" value="Catalase_sf"/>
</dbReference>
<dbReference type="InterPro" id="IPR011614">
    <property type="entry name" value="Catalase_core"/>
</dbReference>
<feature type="domain" description="Catalase core" evidence="8">
    <location>
        <begin position="10"/>
        <end position="310"/>
    </location>
</feature>
<dbReference type="InterPro" id="IPR024168">
    <property type="entry name" value="Catalase_SrpA-type_pred"/>
</dbReference>
<dbReference type="PANTHER" id="PTHR11465:SF9">
    <property type="entry name" value="CATALASE"/>
    <property type="match status" value="1"/>
</dbReference>
<protein>
    <recommendedName>
        <fullName evidence="7">Catalase-related peroxidase</fullName>
        <ecNumber evidence="7">1.11.1.-</ecNumber>
    </recommendedName>
</protein>
<dbReference type="EMBL" id="JBIAHM010000002">
    <property type="protein sequence ID" value="MFE9598709.1"/>
    <property type="molecule type" value="Genomic_DNA"/>
</dbReference>
<dbReference type="InterPro" id="IPR018028">
    <property type="entry name" value="Catalase"/>
</dbReference>
<evidence type="ECO:0000256" key="7">
    <source>
        <dbReference type="PIRNR" id="PIRNR000296"/>
    </source>
</evidence>
<dbReference type="CDD" id="cd08153">
    <property type="entry name" value="srpA_like"/>
    <property type="match status" value="1"/>
</dbReference>
<keyword evidence="6 7" id="KW-0408">Iron</keyword>
<keyword evidence="4 7" id="KW-0479">Metal-binding</keyword>
<dbReference type="PIRSF" id="PIRSF000296">
    <property type="entry name" value="SrpA"/>
    <property type="match status" value="1"/>
</dbReference>
<evidence type="ECO:0000313" key="9">
    <source>
        <dbReference type="EMBL" id="MFE9598709.1"/>
    </source>
</evidence>
<evidence type="ECO:0000259" key="8">
    <source>
        <dbReference type="SMART" id="SM01060"/>
    </source>
</evidence>
<comment type="caution">
    <text evidence="9">The sequence shown here is derived from an EMBL/GenBank/DDBJ whole genome shotgun (WGS) entry which is preliminary data.</text>
</comment>
<proteinExistence type="inferred from homology"/>
<organism evidence="9 10">
    <name type="scientific">Streptomyces hokutonensis</name>
    <dbReference type="NCBI Taxonomy" id="1306990"/>
    <lineage>
        <taxon>Bacteria</taxon>
        <taxon>Bacillati</taxon>
        <taxon>Actinomycetota</taxon>
        <taxon>Actinomycetes</taxon>
        <taxon>Kitasatosporales</taxon>
        <taxon>Streptomycetaceae</taxon>
        <taxon>Streptomyces</taxon>
    </lineage>
</organism>
<dbReference type="PANTHER" id="PTHR11465">
    <property type="entry name" value="CATALASE"/>
    <property type="match status" value="1"/>
</dbReference>
<evidence type="ECO:0000313" key="10">
    <source>
        <dbReference type="Proteomes" id="UP001601303"/>
    </source>
</evidence>
<dbReference type="Gene3D" id="1.20.1280.120">
    <property type="match status" value="1"/>
</dbReference>
<sequence length="310" mass="33698">MSSTPADLPTAQQVVDSMERMHGLYPGHRRSGARGVCFKATFTPTGDAAGLTTAVHLQGPPTPVVVRFSNSEGNPRSRDTVPVARGMAARFQLPEGGDTDLVAMTVPLFVASTPGQFLELTEALRPDPATGAPDMSRVQAYVAAHPQLAEAVTQVPPIPVGYGTAAYWAIHAFVWTDAAGNKQPVRYRWEPEAGRAELSAEEAAGRPDQYLTEELHRSLGQRPVAFTLQVQLAEEDDPTHDPAVAWPEQRKEINAGRLEITAPVDDQDHWAAQRFDPTRLTAGTELSDDPVLAFRAGAYAESCRRRSRNR</sequence>
<evidence type="ECO:0000256" key="4">
    <source>
        <dbReference type="ARBA" id="ARBA00022723"/>
    </source>
</evidence>
<reference evidence="9 10" key="1">
    <citation type="submission" date="2024-10" db="EMBL/GenBank/DDBJ databases">
        <title>The Natural Products Discovery Center: Release of the First 8490 Sequenced Strains for Exploring Actinobacteria Biosynthetic Diversity.</title>
        <authorList>
            <person name="Kalkreuter E."/>
            <person name="Kautsar S.A."/>
            <person name="Yang D."/>
            <person name="Bader C.D."/>
            <person name="Teijaro C.N."/>
            <person name="Fluegel L."/>
            <person name="Davis C.M."/>
            <person name="Simpson J.R."/>
            <person name="Lauterbach L."/>
            <person name="Steele A.D."/>
            <person name="Gui C."/>
            <person name="Meng S."/>
            <person name="Li G."/>
            <person name="Viehrig K."/>
            <person name="Ye F."/>
            <person name="Su P."/>
            <person name="Kiefer A.F."/>
            <person name="Nichols A."/>
            <person name="Cepeda A.J."/>
            <person name="Yan W."/>
            <person name="Fan B."/>
            <person name="Jiang Y."/>
            <person name="Adhikari A."/>
            <person name="Zheng C.-J."/>
            <person name="Schuster L."/>
            <person name="Cowan T.M."/>
            <person name="Smanski M.J."/>
            <person name="Chevrette M.G."/>
            <person name="De Carvalho L.P.S."/>
            <person name="Shen B."/>
        </authorList>
    </citation>
    <scope>NUCLEOTIDE SEQUENCE [LARGE SCALE GENOMIC DNA]</scope>
    <source>
        <strain evidence="9 10">NPDC006488</strain>
    </source>
</reference>
<keyword evidence="2 7" id="KW-0575">Peroxidase</keyword>
<comment type="similarity">
    <text evidence="1 7">Belongs to the catalase family.</text>
</comment>
<dbReference type="Pfam" id="PF00199">
    <property type="entry name" value="Catalase"/>
    <property type="match status" value="1"/>
</dbReference>
<evidence type="ECO:0000256" key="5">
    <source>
        <dbReference type="ARBA" id="ARBA00023002"/>
    </source>
</evidence>
<keyword evidence="10" id="KW-1185">Reference proteome</keyword>
<name>A0ABW6LYK2_9ACTN</name>
<dbReference type="Proteomes" id="UP001601303">
    <property type="component" value="Unassembled WGS sequence"/>
</dbReference>
<dbReference type="EC" id="1.11.1.-" evidence="7"/>
<dbReference type="SUPFAM" id="SSF56634">
    <property type="entry name" value="Heme-dependent catalase-like"/>
    <property type="match status" value="1"/>
</dbReference>
<keyword evidence="3 7" id="KW-0349">Heme</keyword>
<dbReference type="RefSeq" id="WP_388104228.1">
    <property type="nucleotide sequence ID" value="NZ_JBIAHM010000002.1"/>
</dbReference>
<evidence type="ECO:0000256" key="3">
    <source>
        <dbReference type="ARBA" id="ARBA00022617"/>
    </source>
</evidence>